<feature type="region of interest" description="Disordered" evidence="1">
    <location>
        <begin position="36"/>
        <end position="115"/>
    </location>
</feature>
<protein>
    <submittedName>
        <fullName evidence="3">Proline-rich receptor-like protein kinase PERK10</fullName>
    </submittedName>
</protein>
<evidence type="ECO:0000313" key="3">
    <source>
        <dbReference type="RefSeq" id="XP_009796549.1"/>
    </source>
</evidence>
<evidence type="ECO:0000313" key="2">
    <source>
        <dbReference type="Proteomes" id="UP000189701"/>
    </source>
</evidence>
<reference evidence="2" key="1">
    <citation type="journal article" date="2013" name="Genome Biol.">
        <title>Reference genomes and transcriptomes of Nicotiana sylvestris and Nicotiana tomentosiformis.</title>
        <authorList>
            <person name="Sierro N."/>
            <person name="Battey J.N."/>
            <person name="Ouadi S."/>
            <person name="Bovet L."/>
            <person name="Goepfert S."/>
            <person name="Bakaher N."/>
            <person name="Peitsch M.C."/>
            <person name="Ivanov N.V."/>
        </authorList>
    </citation>
    <scope>NUCLEOTIDE SEQUENCE [LARGE SCALE GENOMIC DNA]</scope>
</reference>
<organism evidence="2 3">
    <name type="scientific">Nicotiana sylvestris</name>
    <name type="common">Wood tobacco</name>
    <name type="synonym">South American tobacco</name>
    <dbReference type="NCBI Taxonomy" id="4096"/>
    <lineage>
        <taxon>Eukaryota</taxon>
        <taxon>Viridiplantae</taxon>
        <taxon>Streptophyta</taxon>
        <taxon>Embryophyta</taxon>
        <taxon>Tracheophyta</taxon>
        <taxon>Spermatophyta</taxon>
        <taxon>Magnoliopsida</taxon>
        <taxon>eudicotyledons</taxon>
        <taxon>Gunneridae</taxon>
        <taxon>Pentapetalae</taxon>
        <taxon>asterids</taxon>
        <taxon>lamiids</taxon>
        <taxon>Solanales</taxon>
        <taxon>Solanaceae</taxon>
        <taxon>Nicotianoideae</taxon>
        <taxon>Nicotianeae</taxon>
        <taxon>Nicotiana</taxon>
    </lineage>
</organism>
<name>A0A1U7YBB8_NICSY</name>
<dbReference type="OrthoDB" id="1305140at2759"/>
<dbReference type="RefSeq" id="XP_009796549.1">
    <property type="nucleotide sequence ID" value="XM_009798247.1"/>
</dbReference>
<reference evidence="3" key="2">
    <citation type="submission" date="2025-08" db="UniProtKB">
        <authorList>
            <consortium name="RefSeq"/>
        </authorList>
    </citation>
    <scope>IDENTIFICATION</scope>
    <source>
        <tissue evidence="3">Leaf</tissue>
    </source>
</reference>
<accession>A0A1U7YBB8</accession>
<feature type="compositionally biased region" description="Pro residues" evidence="1">
    <location>
        <begin position="46"/>
        <end position="74"/>
    </location>
</feature>
<feature type="compositionally biased region" description="Low complexity" evidence="1">
    <location>
        <begin position="36"/>
        <end position="45"/>
    </location>
</feature>
<feature type="compositionally biased region" description="Polar residues" evidence="1">
    <location>
        <begin position="104"/>
        <end position="114"/>
    </location>
</feature>
<gene>
    <name evidence="3" type="primary">LOC104243098</name>
</gene>
<evidence type="ECO:0000256" key="1">
    <source>
        <dbReference type="SAM" id="MobiDB-lite"/>
    </source>
</evidence>
<proteinExistence type="predicted"/>
<keyword evidence="2" id="KW-1185">Reference proteome</keyword>
<sequence>MSADVTFFETQSYFTGPVNHLDIFEVLPVPSFGDSVPISHSSSSIGPPPTIPVTAPPPIALVSPPSPVPPPSPVQPSTAPPLLTYHCRPPPASGPTDSRPAPDPTNTADLSPLNQPIALRKGEALSHSGWRQAVIDEMSTLHMSDT</sequence>
<dbReference type="Proteomes" id="UP000189701">
    <property type="component" value="Unplaced"/>
</dbReference>
<dbReference type="AlphaFoldDB" id="A0A1U7YBB8"/>